<keyword evidence="4 7" id="KW-1133">Transmembrane helix</keyword>
<dbReference type="EMBL" id="JAWRVG010000013">
    <property type="protein sequence ID" value="KAK4076578.1"/>
    <property type="molecule type" value="Genomic_DNA"/>
</dbReference>
<protein>
    <recommendedName>
        <fullName evidence="8">Amino acid transporter transmembrane domain-containing protein</fullName>
    </recommendedName>
</protein>
<gene>
    <name evidence="9" type="ORF">Triagg1_4181</name>
</gene>
<feature type="transmembrane region" description="Helical" evidence="7">
    <location>
        <begin position="346"/>
        <end position="363"/>
    </location>
</feature>
<keyword evidence="2" id="KW-0813">Transport</keyword>
<feature type="transmembrane region" description="Helical" evidence="7">
    <location>
        <begin position="383"/>
        <end position="405"/>
    </location>
</feature>
<feature type="transmembrane region" description="Helical" evidence="7">
    <location>
        <begin position="250"/>
        <end position="273"/>
    </location>
</feature>
<evidence type="ECO:0000256" key="5">
    <source>
        <dbReference type="ARBA" id="ARBA00023136"/>
    </source>
</evidence>
<accession>A0AAE1IET4</accession>
<sequence length="411" mass="45384">MMIHPDNITVLDDDPSAAEKRTHSGNLQAGNVLSMKDSEIPIEEFIYFAKLSRARESGSSSQPGHIIASANVASSVGHGVDQSVKESGGGMVPLNCGEAEHLSRVQSKKKPMPEAFAPLDISEGEWTQAARAARTATWVSIFYLITTDVLGPFSTGYAFSQMGLAPGVVLYTVFGALAGYSGFLLWRLFLQLDSDEHPLRGYSDLALRIYGPWFQHVCNILQSFQFFLTVMVIMITNGQSIRQIRTLKNLGWVGSVSVFLNLFVIFATMGVMAHSPPNYILYATTHPEFNIQAPDPISVSITAPPELTFVDNVNGLMNAVYSFGGATMFVELMAEMRRPMDFWKGLLCADLLIFLCYMVYGIYCYVMQGQYAYINSYQGISPYNWQTVCNVIELLTNVIAAVLYANIDSLI</sequence>
<dbReference type="PANTHER" id="PTHR48017">
    <property type="entry name" value="OS05G0424000 PROTEIN-RELATED"/>
    <property type="match status" value="1"/>
</dbReference>
<comment type="caution">
    <text evidence="9">The sequence shown here is derived from an EMBL/GenBank/DDBJ whole genome shotgun (WGS) entry which is preliminary data.</text>
</comment>
<organism evidence="9 10">
    <name type="scientific">Trichoderma aggressivum f. europaeum</name>
    <dbReference type="NCBI Taxonomy" id="173218"/>
    <lineage>
        <taxon>Eukaryota</taxon>
        <taxon>Fungi</taxon>
        <taxon>Dikarya</taxon>
        <taxon>Ascomycota</taxon>
        <taxon>Pezizomycotina</taxon>
        <taxon>Sordariomycetes</taxon>
        <taxon>Hypocreomycetidae</taxon>
        <taxon>Hypocreales</taxon>
        <taxon>Hypocreaceae</taxon>
        <taxon>Trichoderma</taxon>
    </lineage>
</organism>
<keyword evidence="10" id="KW-1185">Reference proteome</keyword>
<dbReference type="Pfam" id="PF01490">
    <property type="entry name" value="Aa_trans"/>
    <property type="match status" value="1"/>
</dbReference>
<evidence type="ECO:0000256" key="6">
    <source>
        <dbReference type="SAM" id="MobiDB-lite"/>
    </source>
</evidence>
<evidence type="ECO:0000256" key="2">
    <source>
        <dbReference type="ARBA" id="ARBA00022448"/>
    </source>
</evidence>
<evidence type="ECO:0000256" key="3">
    <source>
        <dbReference type="ARBA" id="ARBA00022692"/>
    </source>
</evidence>
<dbReference type="AlphaFoldDB" id="A0AAE1IET4"/>
<feature type="domain" description="Amino acid transporter transmembrane" evidence="8">
    <location>
        <begin position="135"/>
        <end position="403"/>
    </location>
</feature>
<dbReference type="Proteomes" id="UP001273209">
    <property type="component" value="Unassembled WGS sequence"/>
</dbReference>
<proteinExistence type="predicted"/>
<dbReference type="GeneID" id="87918461"/>
<keyword evidence="3 7" id="KW-0812">Transmembrane</keyword>
<evidence type="ECO:0000259" key="8">
    <source>
        <dbReference type="Pfam" id="PF01490"/>
    </source>
</evidence>
<feature type="transmembrane region" description="Helical" evidence="7">
    <location>
        <begin position="168"/>
        <end position="189"/>
    </location>
</feature>
<evidence type="ECO:0000256" key="1">
    <source>
        <dbReference type="ARBA" id="ARBA00004370"/>
    </source>
</evidence>
<feature type="region of interest" description="Disordered" evidence="6">
    <location>
        <begin position="1"/>
        <end position="24"/>
    </location>
</feature>
<dbReference type="InterPro" id="IPR013057">
    <property type="entry name" value="AA_transpt_TM"/>
</dbReference>
<feature type="transmembrane region" description="Helical" evidence="7">
    <location>
        <begin position="315"/>
        <end position="334"/>
    </location>
</feature>
<dbReference type="RefSeq" id="XP_062756688.1">
    <property type="nucleotide sequence ID" value="XM_062898556.1"/>
</dbReference>
<name>A0AAE1IET4_9HYPO</name>
<evidence type="ECO:0000256" key="4">
    <source>
        <dbReference type="ARBA" id="ARBA00022989"/>
    </source>
</evidence>
<dbReference type="GO" id="GO:0016020">
    <property type="term" value="C:membrane"/>
    <property type="evidence" value="ECO:0007669"/>
    <property type="project" value="UniProtKB-SubCell"/>
</dbReference>
<comment type="subcellular location">
    <subcellularLocation>
        <location evidence="1">Membrane</location>
    </subcellularLocation>
</comment>
<evidence type="ECO:0000313" key="9">
    <source>
        <dbReference type="EMBL" id="KAK4076578.1"/>
    </source>
</evidence>
<reference evidence="9" key="1">
    <citation type="submission" date="2023-11" db="EMBL/GenBank/DDBJ databases">
        <title>The genome sequences of three competitors of mushroom-forming fungi.</title>
        <authorList>
            <person name="Beijen E."/>
            <person name="Ohm R.A."/>
        </authorList>
    </citation>
    <scope>NUCLEOTIDE SEQUENCE</scope>
    <source>
        <strain evidence="9">CBS 100526</strain>
    </source>
</reference>
<keyword evidence="5 7" id="KW-0472">Membrane</keyword>
<evidence type="ECO:0000313" key="10">
    <source>
        <dbReference type="Proteomes" id="UP001273209"/>
    </source>
</evidence>
<evidence type="ECO:0000256" key="7">
    <source>
        <dbReference type="SAM" id="Phobius"/>
    </source>
</evidence>